<dbReference type="KEGG" id="tra:Trad_1269"/>
<evidence type="ECO:0008006" key="11">
    <source>
        <dbReference type="Google" id="ProtNLM"/>
    </source>
</evidence>
<evidence type="ECO:0000256" key="8">
    <source>
        <dbReference type="SAM" id="Phobius"/>
    </source>
</evidence>
<accession>D7CWJ3</accession>
<dbReference type="OrthoDB" id="9793390at2"/>
<keyword evidence="5 8" id="KW-0812">Transmembrane</keyword>
<keyword evidence="7 8" id="KW-0472">Membrane</keyword>
<feature type="transmembrane region" description="Helical" evidence="8">
    <location>
        <begin position="35"/>
        <end position="55"/>
    </location>
</feature>
<dbReference type="InterPro" id="IPR002549">
    <property type="entry name" value="AI-2E-like"/>
</dbReference>
<reference evidence="9 10" key="2">
    <citation type="journal article" date="2011" name="Stand. Genomic Sci.">
        <title>Complete genome sequence of Truepera radiovictrix type strain (RQ-24).</title>
        <authorList>
            <person name="Ivanova N."/>
            <person name="Rohde C."/>
            <person name="Munk C."/>
            <person name="Nolan M."/>
            <person name="Lucas S."/>
            <person name="Del Rio T.G."/>
            <person name="Tice H."/>
            <person name="Deshpande S."/>
            <person name="Cheng J.F."/>
            <person name="Tapia R."/>
            <person name="Han C."/>
            <person name="Goodwin L."/>
            <person name="Pitluck S."/>
            <person name="Liolios K."/>
            <person name="Mavromatis K."/>
            <person name="Mikhailova N."/>
            <person name="Pati A."/>
            <person name="Chen A."/>
            <person name="Palaniappan K."/>
            <person name="Land M."/>
            <person name="Hauser L."/>
            <person name="Chang Y.J."/>
            <person name="Jeffries C.D."/>
            <person name="Brambilla E."/>
            <person name="Rohde M."/>
            <person name="Goker M."/>
            <person name="Tindall B.J."/>
            <person name="Woyke T."/>
            <person name="Bristow J."/>
            <person name="Eisen J.A."/>
            <person name="Markowitz V."/>
            <person name="Hugenholtz P."/>
            <person name="Kyrpides N.C."/>
            <person name="Klenk H.P."/>
            <person name="Lapidus A."/>
        </authorList>
    </citation>
    <scope>NUCLEOTIDE SEQUENCE [LARGE SCALE GENOMIC DNA]</scope>
    <source>
        <strain evidence="10">DSM 17093 / CIP 108686 / LMG 22925 / RQ-24</strain>
    </source>
</reference>
<dbReference type="eggNOG" id="COG0628">
    <property type="taxonomic scope" value="Bacteria"/>
</dbReference>
<feature type="transmembrane region" description="Helical" evidence="8">
    <location>
        <begin position="67"/>
        <end position="88"/>
    </location>
</feature>
<evidence type="ECO:0000256" key="3">
    <source>
        <dbReference type="ARBA" id="ARBA00022448"/>
    </source>
</evidence>
<name>D7CWJ3_TRURR</name>
<dbReference type="AlphaFoldDB" id="D7CWJ3"/>
<keyword evidence="4" id="KW-1003">Cell membrane</keyword>
<evidence type="ECO:0000256" key="5">
    <source>
        <dbReference type="ARBA" id="ARBA00022692"/>
    </source>
</evidence>
<keyword evidence="3" id="KW-0813">Transport</keyword>
<evidence type="ECO:0000313" key="9">
    <source>
        <dbReference type="EMBL" id="ADI14392.1"/>
    </source>
</evidence>
<evidence type="ECO:0000256" key="2">
    <source>
        <dbReference type="ARBA" id="ARBA00009773"/>
    </source>
</evidence>
<dbReference type="GO" id="GO:0005886">
    <property type="term" value="C:plasma membrane"/>
    <property type="evidence" value="ECO:0007669"/>
    <property type="project" value="UniProtKB-SubCell"/>
</dbReference>
<reference evidence="10" key="1">
    <citation type="submission" date="2010-05" db="EMBL/GenBank/DDBJ databases">
        <title>The complete genome of Truepera radiovictris DSM 17093.</title>
        <authorList>
            <consortium name="US DOE Joint Genome Institute (JGI-PGF)"/>
            <person name="Lucas S."/>
            <person name="Copeland A."/>
            <person name="Lapidus A."/>
            <person name="Glavina del Rio T."/>
            <person name="Dalin E."/>
            <person name="Tice H."/>
            <person name="Bruce D."/>
            <person name="Goodwin L."/>
            <person name="Pitluck S."/>
            <person name="Kyrpides N."/>
            <person name="Mavromatis K."/>
            <person name="Ovchinnikova G."/>
            <person name="Munk A.C."/>
            <person name="Detter J.C."/>
            <person name="Han C."/>
            <person name="Tapia R."/>
            <person name="Land M."/>
            <person name="Hauser L."/>
            <person name="Markowitz V."/>
            <person name="Cheng J.-F."/>
            <person name="Hugenholtz P."/>
            <person name="Woyke T."/>
            <person name="Wu D."/>
            <person name="Tindall B."/>
            <person name="Pomrenke H.G."/>
            <person name="Brambilla E."/>
            <person name="Klenk H.-P."/>
            <person name="Eisen J.A."/>
        </authorList>
    </citation>
    <scope>NUCLEOTIDE SEQUENCE [LARGE SCALE GENOMIC DNA]</scope>
    <source>
        <strain evidence="10">DSM 17093 / CIP 108686 / LMG 22925 / RQ-24</strain>
    </source>
</reference>
<dbReference type="PANTHER" id="PTHR21716:SF53">
    <property type="entry name" value="PERMEASE PERM-RELATED"/>
    <property type="match status" value="1"/>
</dbReference>
<dbReference type="GO" id="GO:0055085">
    <property type="term" value="P:transmembrane transport"/>
    <property type="evidence" value="ECO:0007669"/>
    <property type="project" value="TreeGrafter"/>
</dbReference>
<feature type="transmembrane region" description="Helical" evidence="8">
    <location>
        <begin position="275"/>
        <end position="295"/>
    </location>
</feature>
<dbReference type="HOGENOM" id="CLU_031275_8_2_0"/>
<proteinExistence type="inferred from homology"/>
<evidence type="ECO:0000313" key="10">
    <source>
        <dbReference type="Proteomes" id="UP000000379"/>
    </source>
</evidence>
<dbReference type="Proteomes" id="UP000000379">
    <property type="component" value="Chromosome"/>
</dbReference>
<gene>
    <name evidence="9" type="ordered locus">Trad_1269</name>
</gene>
<comment type="subcellular location">
    <subcellularLocation>
        <location evidence="1">Cell membrane</location>
        <topology evidence="1">Multi-pass membrane protein</topology>
    </subcellularLocation>
</comment>
<evidence type="ECO:0000256" key="7">
    <source>
        <dbReference type="ARBA" id="ARBA00023136"/>
    </source>
</evidence>
<evidence type="ECO:0000256" key="6">
    <source>
        <dbReference type="ARBA" id="ARBA00022989"/>
    </source>
</evidence>
<organism evidence="9 10">
    <name type="scientific">Truepera radiovictrix (strain DSM 17093 / CIP 108686 / LMG 22925 / RQ-24)</name>
    <dbReference type="NCBI Taxonomy" id="649638"/>
    <lineage>
        <taxon>Bacteria</taxon>
        <taxon>Thermotogati</taxon>
        <taxon>Deinococcota</taxon>
        <taxon>Deinococci</taxon>
        <taxon>Trueperales</taxon>
        <taxon>Trueperaceae</taxon>
        <taxon>Truepera</taxon>
    </lineage>
</organism>
<feature type="transmembrane region" description="Helical" evidence="8">
    <location>
        <begin position="12"/>
        <end position="29"/>
    </location>
</feature>
<dbReference type="RefSeq" id="WP_013177762.1">
    <property type="nucleotide sequence ID" value="NC_014221.1"/>
</dbReference>
<feature type="transmembrane region" description="Helical" evidence="8">
    <location>
        <begin position="248"/>
        <end position="268"/>
    </location>
</feature>
<evidence type="ECO:0000256" key="4">
    <source>
        <dbReference type="ARBA" id="ARBA00022475"/>
    </source>
</evidence>
<dbReference type="EMBL" id="CP002049">
    <property type="protein sequence ID" value="ADI14392.1"/>
    <property type="molecule type" value="Genomic_DNA"/>
</dbReference>
<feature type="transmembrane region" description="Helical" evidence="8">
    <location>
        <begin position="315"/>
        <end position="346"/>
    </location>
</feature>
<feature type="transmembrane region" description="Helical" evidence="8">
    <location>
        <begin position="157"/>
        <end position="183"/>
    </location>
</feature>
<dbReference type="PANTHER" id="PTHR21716">
    <property type="entry name" value="TRANSMEMBRANE PROTEIN"/>
    <property type="match status" value="1"/>
</dbReference>
<keyword evidence="6 8" id="KW-1133">Transmembrane helix</keyword>
<dbReference type="STRING" id="649638.Trad_1269"/>
<keyword evidence="10" id="KW-1185">Reference proteome</keyword>
<feature type="transmembrane region" description="Helical" evidence="8">
    <location>
        <begin position="223"/>
        <end position="242"/>
    </location>
</feature>
<dbReference type="Pfam" id="PF01594">
    <property type="entry name" value="AI-2E_transport"/>
    <property type="match status" value="1"/>
</dbReference>
<protein>
    <recommendedName>
        <fullName evidence="11">AI-2E family transporter</fullName>
    </recommendedName>
</protein>
<comment type="similarity">
    <text evidence="2">Belongs to the autoinducer-2 exporter (AI-2E) (TC 2.A.86) family.</text>
</comment>
<evidence type="ECO:0000256" key="1">
    <source>
        <dbReference type="ARBA" id="ARBA00004651"/>
    </source>
</evidence>
<sequence length="376" mass="40235">MTTFASWPSRYARPALIVAGAALVLLFLYRSRGAWLLFFLAYGIAYLLNAVVGALERRRVPRWGGMVLALLLLLVLFTAASFVVAGFIQQMSEFVARVPDLGAQLSAWYAALNELQRFVPPPLSAFAEGLGRGAQSGALESALSALGESAVRLSTGAFFALTGLVGGVVQAVVLLFLTAFLLLDFDGFNRALLRAVPERYRAQVLELAAKADRSVGGYFQGRLVVSFIVALCIWAGMVLLGVPLALGIAFLAGVFNLVPFLGPIIAFIPAGLLALTLGWVHLLATALIFTAANFLDGNVLSPVILSRTVQVHPLVVLLSVVVGASAFGVLGVVLGVPVAAFLKLLYEDYYLTSRWYRLPASQTGRSERQPPRRTAP</sequence>